<reference evidence="1 2" key="1">
    <citation type="submission" date="2019-06" db="EMBL/GenBank/DDBJ databases">
        <title>Draft genome sequence of Clostridium diolis DSM 15410.</title>
        <authorList>
            <person name="Kobayashi H."/>
            <person name="Tanizawa Y."/>
            <person name="Tohno M."/>
        </authorList>
    </citation>
    <scope>NUCLEOTIDE SEQUENCE [LARGE SCALE GENOMIC DNA]</scope>
    <source>
        <strain evidence="1 2">DSM 15410</strain>
    </source>
</reference>
<organism evidence="1 2">
    <name type="scientific">Clostridium diolis</name>
    <dbReference type="NCBI Taxonomy" id="223919"/>
    <lineage>
        <taxon>Bacteria</taxon>
        <taxon>Bacillati</taxon>
        <taxon>Bacillota</taxon>
        <taxon>Clostridia</taxon>
        <taxon>Eubacteriales</taxon>
        <taxon>Clostridiaceae</taxon>
        <taxon>Clostridium</taxon>
    </lineage>
</organism>
<gene>
    <name evidence="1" type="ORF">CDIOL_45590</name>
</gene>
<dbReference type="EMBL" id="BJLA01000024">
    <property type="protein sequence ID" value="GEA33636.1"/>
    <property type="molecule type" value="Genomic_DNA"/>
</dbReference>
<dbReference type="Proteomes" id="UP000325212">
    <property type="component" value="Unassembled WGS sequence"/>
</dbReference>
<comment type="caution">
    <text evidence="1">The sequence shown here is derived from an EMBL/GenBank/DDBJ whole genome shotgun (WGS) entry which is preliminary data.</text>
</comment>
<protein>
    <submittedName>
        <fullName evidence="1">Uncharacterized protein</fullName>
    </submittedName>
</protein>
<dbReference type="AlphaFoldDB" id="A0AAV3VE29"/>
<proteinExistence type="predicted"/>
<keyword evidence="2" id="KW-1185">Reference proteome</keyword>
<evidence type="ECO:0000313" key="2">
    <source>
        <dbReference type="Proteomes" id="UP000325212"/>
    </source>
</evidence>
<accession>A0AAV3VE29</accession>
<sequence length="247" mass="29417">MQLTIKNTHIFDRKIQTEFREFIKLQKDKLSTGKSYELNIIYNAKVVLDKYEDKFNFDNSIYNNIKIKFKNQNKKDEAISMQLEQCRGILKDYGIECYKSLIEGNNLKDNNVKIVIKEDKSEPFYMGRGKNKRRIRVTMTVPNREYTINKMGELYNKSMNKIYFKLSECISNNIMCKILDIQYTEDENIIYKAFCKEYGDLWLCTENEGKKLKEKLLNRVRMLIELEEKNKEMLDNNDIPKGSINNI</sequence>
<dbReference type="RefSeq" id="WP_051144805.1">
    <property type="nucleotide sequence ID" value="NZ_BJLA01000024.1"/>
</dbReference>
<evidence type="ECO:0000313" key="1">
    <source>
        <dbReference type="EMBL" id="GEA33636.1"/>
    </source>
</evidence>
<name>A0AAV3VE29_9CLOT</name>